<dbReference type="SUPFAM" id="SSF53056">
    <property type="entry name" value="beta-carbonic anhydrase, cab"/>
    <property type="match status" value="1"/>
</dbReference>
<dbReference type="Proteomes" id="UP001071279">
    <property type="component" value="Unassembled WGS sequence"/>
</dbReference>
<dbReference type="PANTHER" id="PTHR11002:SF79">
    <property type="entry name" value="CARBONIC ANHYDRASE 2"/>
    <property type="match status" value="1"/>
</dbReference>
<comment type="cofactor">
    <cofactor evidence="2">
        <name>Zn(2+)</name>
        <dbReference type="ChEBI" id="CHEBI:29105"/>
    </cofactor>
    <text evidence="2">Binds 1 zinc ion per subunit.</text>
</comment>
<dbReference type="GO" id="GO:0004089">
    <property type="term" value="F:carbonate dehydratase activity"/>
    <property type="evidence" value="ECO:0007669"/>
    <property type="project" value="UniProtKB-EC"/>
</dbReference>
<dbReference type="OMA" id="MHTITSE"/>
<keyword evidence="3" id="KW-0732">Signal</keyword>
<dbReference type="Proteomes" id="UP000254631">
    <property type="component" value="Unassembled WGS sequence"/>
</dbReference>
<dbReference type="PANTHER" id="PTHR11002">
    <property type="entry name" value="CARBONIC ANHYDRASE"/>
    <property type="match status" value="1"/>
</dbReference>
<dbReference type="NCBIfam" id="NF011765">
    <property type="entry name" value="PRK15219.1"/>
    <property type="match status" value="1"/>
</dbReference>
<keyword evidence="5" id="KW-0456">Lyase</keyword>
<reference evidence="4" key="2">
    <citation type="submission" date="2022-12" db="EMBL/GenBank/DDBJ databases">
        <title>Comparative genomics of Legionella pneumophila isolates from the West Bank and Germany support molecular epidemiology of Legionnaires disease.</title>
        <authorList>
            <person name="Zayed A.R."/>
            <person name="Bitar D.M."/>
            <person name="Steinert M."/>
            <person name="Lueck C."/>
            <person name="Brettar I."/>
            <person name="Hoefle M.G."/>
            <person name="Bunk B."/>
        </authorList>
    </citation>
    <scope>NUCLEOTIDE SEQUENCE</scope>
    <source>
        <strain evidence="4">H23</strain>
    </source>
</reference>
<evidence type="ECO:0000256" key="1">
    <source>
        <dbReference type="ARBA" id="ARBA00006217"/>
    </source>
</evidence>
<dbReference type="EMBL" id="JAPXIC010000072">
    <property type="protein sequence ID" value="MCZ4719623.1"/>
    <property type="molecule type" value="Genomic_DNA"/>
</dbReference>
<evidence type="ECO:0000256" key="2">
    <source>
        <dbReference type="PIRSR" id="PIRSR601765-1"/>
    </source>
</evidence>
<feature type="binding site" evidence="2">
    <location>
        <position position="92"/>
    </location>
    <ligand>
        <name>Zn(2+)</name>
        <dbReference type="ChEBI" id="CHEBI:29105"/>
    </ligand>
</feature>
<dbReference type="InterPro" id="IPR036874">
    <property type="entry name" value="Carbonic_anhydrase_sf"/>
</dbReference>
<feature type="binding site" evidence="2">
    <location>
        <position position="90"/>
    </location>
    <ligand>
        <name>Zn(2+)</name>
        <dbReference type="ChEBI" id="CHEBI:29105"/>
    </ligand>
</feature>
<comment type="similarity">
    <text evidence="1">Belongs to the beta-class carbonic anhydrase family.</text>
</comment>
<dbReference type="CDD" id="cd03378">
    <property type="entry name" value="beta_CA_cladeC"/>
    <property type="match status" value="1"/>
</dbReference>
<dbReference type="EMBL" id="UGOL01000001">
    <property type="protein sequence ID" value="STX80701.1"/>
    <property type="molecule type" value="Genomic_DNA"/>
</dbReference>
<proteinExistence type="inferred from homology"/>
<dbReference type="Pfam" id="PF00484">
    <property type="entry name" value="Pro_CA"/>
    <property type="match status" value="1"/>
</dbReference>
<dbReference type="AlphaFoldDB" id="A0A2S6EMK1"/>
<evidence type="ECO:0000313" key="4">
    <source>
        <dbReference type="EMBL" id="MCZ4719623.1"/>
    </source>
</evidence>
<dbReference type="InterPro" id="IPR001765">
    <property type="entry name" value="Carbonic_anhydrase"/>
</dbReference>
<gene>
    <name evidence="5" type="primary">cynT_3</name>
    <name evidence="5" type="ORF">NCTC12000_02718</name>
    <name evidence="4" type="ORF">O6C86_10415</name>
</gene>
<dbReference type="GO" id="GO:0008270">
    <property type="term" value="F:zinc ion binding"/>
    <property type="evidence" value="ECO:0007669"/>
    <property type="project" value="InterPro"/>
</dbReference>
<dbReference type="Gene3D" id="3.40.1050.10">
    <property type="entry name" value="Carbonic anhydrase"/>
    <property type="match status" value="1"/>
</dbReference>
<reference evidence="5 6" key="1">
    <citation type="submission" date="2018-06" db="EMBL/GenBank/DDBJ databases">
        <authorList>
            <consortium name="Pathogen Informatics"/>
            <person name="Doyle S."/>
        </authorList>
    </citation>
    <scope>NUCLEOTIDE SEQUENCE [LARGE SCALE GENOMIC DNA]</scope>
    <source>
        <strain evidence="5 6">NCTC12000</strain>
    </source>
</reference>
<sequence>MPKKLLIAAFLCNIFCNPSHLAYASSTEIPILGKTMTQAKQQQMTPRQALQRLKDGNQRFLSNKPLARDYLKQAKQSAYGQYPFAVILNCMDSRSVPEFFFDQGLADLFTLRVAGNVLNDDILGSMEFATKVVGARLVVVLAHTSCGAVAGACKDVKLGHLTDVINKIQPVVKPSMESTGIDNCSDPKLIDDMAKANALHVVKNILEQSPILNELVKSKQIGIVAGIHDIKTGKVTFFEEKRSVPE</sequence>
<feature type="chain" id="PRO_5030055912" evidence="3">
    <location>
        <begin position="22"/>
        <end position="246"/>
    </location>
</feature>
<accession>A0A2S6EMK1</accession>
<evidence type="ECO:0000313" key="6">
    <source>
        <dbReference type="Proteomes" id="UP000254631"/>
    </source>
</evidence>
<name>A0A2S6EMK1_LEGPN</name>
<keyword evidence="2" id="KW-0479">Metal-binding</keyword>
<dbReference type="RefSeq" id="WP_011947423.1">
    <property type="nucleotide sequence ID" value="NZ_BAZA01000130.1"/>
</dbReference>
<feature type="signal peptide" evidence="3">
    <location>
        <begin position="1"/>
        <end position="21"/>
    </location>
</feature>
<dbReference type="EC" id="4.2.1.1" evidence="5"/>
<feature type="binding site" evidence="2">
    <location>
        <position position="143"/>
    </location>
    <ligand>
        <name>Zn(2+)</name>
        <dbReference type="ChEBI" id="CHEBI:29105"/>
    </ligand>
</feature>
<keyword evidence="2" id="KW-0862">Zinc</keyword>
<feature type="binding site" evidence="2">
    <location>
        <position position="146"/>
    </location>
    <ligand>
        <name>Zn(2+)</name>
        <dbReference type="ChEBI" id="CHEBI:29105"/>
    </ligand>
</feature>
<protein>
    <submittedName>
        <fullName evidence="4 5">Carbonic anhydrase</fullName>
        <ecNumber evidence="5">4.2.1.1</ecNumber>
    </submittedName>
</protein>
<evidence type="ECO:0000313" key="5">
    <source>
        <dbReference type="EMBL" id="STX80701.1"/>
    </source>
</evidence>
<evidence type="ECO:0000256" key="3">
    <source>
        <dbReference type="SAM" id="SignalP"/>
    </source>
</evidence>
<dbReference type="SMART" id="SM00947">
    <property type="entry name" value="Pro_CA"/>
    <property type="match status" value="1"/>
</dbReference>
<organism evidence="5 6">
    <name type="scientific">Legionella pneumophila</name>
    <dbReference type="NCBI Taxonomy" id="446"/>
    <lineage>
        <taxon>Bacteria</taxon>
        <taxon>Pseudomonadati</taxon>
        <taxon>Pseudomonadota</taxon>
        <taxon>Gammaproteobacteria</taxon>
        <taxon>Legionellales</taxon>
        <taxon>Legionellaceae</taxon>
        <taxon>Legionella</taxon>
    </lineage>
</organism>